<evidence type="ECO:0000313" key="7">
    <source>
        <dbReference type="EMBL" id="GAA4282854.1"/>
    </source>
</evidence>
<keyword evidence="2" id="KW-0378">Hydrolase</keyword>
<comment type="caution">
    <text evidence="7">The sequence shown here is derived from an EMBL/GenBank/DDBJ whole genome shotgun (WGS) entry which is preliminary data.</text>
</comment>
<evidence type="ECO:0000256" key="4">
    <source>
        <dbReference type="SAM" id="MobiDB-lite"/>
    </source>
</evidence>
<evidence type="ECO:0000256" key="2">
    <source>
        <dbReference type="ARBA" id="ARBA00022801"/>
    </source>
</evidence>
<feature type="compositionally biased region" description="Low complexity" evidence="4">
    <location>
        <begin position="41"/>
        <end position="53"/>
    </location>
</feature>
<accession>A0ABP8EFV4</accession>
<feature type="domain" description="Glycoside hydrolase family 3 N-terminal" evidence="6">
    <location>
        <begin position="109"/>
        <end position="403"/>
    </location>
</feature>
<dbReference type="PANTHER" id="PTHR30480:SF16">
    <property type="entry name" value="GLYCOSIDE HYDROLASE FAMILY 3 DOMAIN PROTEIN"/>
    <property type="match status" value="1"/>
</dbReference>
<dbReference type="Pfam" id="PF00933">
    <property type="entry name" value="Glyco_hydro_3"/>
    <property type="match status" value="1"/>
</dbReference>
<keyword evidence="8" id="KW-1185">Reference proteome</keyword>
<evidence type="ECO:0000313" key="8">
    <source>
        <dbReference type="Proteomes" id="UP001501586"/>
    </source>
</evidence>
<organism evidence="7 8">
    <name type="scientific">Brevibacterium daeguense</name>
    <dbReference type="NCBI Taxonomy" id="909936"/>
    <lineage>
        <taxon>Bacteria</taxon>
        <taxon>Bacillati</taxon>
        <taxon>Actinomycetota</taxon>
        <taxon>Actinomycetes</taxon>
        <taxon>Micrococcales</taxon>
        <taxon>Brevibacteriaceae</taxon>
        <taxon>Brevibacterium</taxon>
    </lineage>
</organism>
<evidence type="ECO:0000256" key="3">
    <source>
        <dbReference type="ARBA" id="ARBA00023295"/>
    </source>
</evidence>
<keyword evidence="5" id="KW-0732">Signal</keyword>
<gene>
    <name evidence="7" type="ORF">GCM10022261_03850</name>
</gene>
<dbReference type="Gene3D" id="3.20.20.300">
    <property type="entry name" value="Glycoside hydrolase, family 3, N-terminal domain"/>
    <property type="match status" value="1"/>
</dbReference>
<evidence type="ECO:0000256" key="1">
    <source>
        <dbReference type="ARBA" id="ARBA00005336"/>
    </source>
</evidence>
<dbReference type="Proteomes" id="UP001501586">
    <property type="component" value="Unassembled WGS sequence"/>
</dbReference>
<name>A0ABP8EFV4_9MICO</name>
<feature type="region of interest" description="Disordered" evidence="4">
    <location>
        <begin position="41"/>
        <end position="68"/>
    </location>
</feature>
<feature type="signal peptide" evidence="5">
    <location>
        <begin position="1"/>
        <end position="39"/>
    </location>
</feature>
<dbReference type="InterPro" id="IPR017853">
    <property type="entry name" value="GH"/>
</dbReference>
<dbReference type="InterPro" id="IPR050226">
    <property type="entry name" value="NagZ_Beta-hexosaminidase"/>
</dbReference>
<reference evidence="8" key="1">
    <citation type="journal article" date="2019" name="Int. J. Syst. Evol. Microbiol.">
        <title>The Global Catalogue of Microorganisms (GCM) 10K type strain sequencing project: providing services to taxonomists for standard genome sequencing and annotation.</title>
        <authorList>
            <consortium name="The Broad Institute Genomics Platform"/>
            <consortium name="The Broad Institute Genome Sequencing Center for Infectious Disease"/>
            <person name="Wu L."/>
            <person name="Ma J."/>
        </authorList>
    </citation>
    <scope>NUCLEOTIDE SEQUENCE [LARGE SCALE GENOMIC DNA]</scope>
    <source>
        <strain evidence="8">JCM 17458</strain>
    </source>
</reference>
<dbReference type="EMBL" id="BAABAZ010000004">
    <property type="protein sequence ID" value="GAA4282854.1"/>
    <property type="molecule type" value="Genomic_DNA"/>
</dbReference>
<protein>
    <recommendedName>
        <fullName evidence="6">Glycoside hydrolase family 3 N-terminal domain-containing protein</fullName>
    </recommendedName>
</protein>
<feature type="chain" id="PRO_5046301302" description="Glycoside hydrolase family 3 N-terminal domain-containing protein" evidence="5">
    <location>
        <begin position="40"/>
        <end position="550"/>
    </location>
</feature>
<dbReference type="SUPFAM" id="SSF51445">
    <property type="entry name" value="(Trans)glycosidases"/>
    <property type="match status" value="1"/>
</dbReference>
<evidence type="ECO:0000256" key="5">
    <source>
        <dbReference type="SAM" id="SignalP"/>
    </source>
</evidence>
<dbReference type="InterPro" id="IPR001764">
    <property type="entry name" value="Glyco_hydro_3_N"/>
</dbReference>
<dbReference type="PANTHER" id="PTHR30480">
    <property type="entry name" value="BETA-HEXOSAMINIDASE-RELATED"/>
    <property type="match status" value="1"/>
</dbReference>
<proteinExistence type="inferred from homology"/>
<evidence type="ECO:0000259" key="6">
    <source>
        <dbReference type="Pfam" id="PF00933"/>
    </source>
</evidence>
<sequence>MPQSYVSPTHGSVGTMAAMRFPALLAALALALTACTPGAGSDADARAGDAASSETAGTVGPGADQPDRIGRVADFRELAADLVAQLDDAALAGAVVVGSYDGTDPELGAAMVRDHQLAGAIVMAYNLPEAPTPEDVRAVTRTLADSGADRGWRVFLGVDQEGGPVSRLSTAALDLPPLMAHGAADDAALTTSVTQAQGADLRALGFTADFAPVADVTIGAGDPAINVRSAGADPELVARTVEGAVAGYTDAGLASSAKHFPGHGALAADSHETLPVSDSSIADMADRDLVPFAAAVEADVPMIMMGHIGLPGAETTPATLNPEAYSELRDRLDYDGVVVTDALNMGAVTTRAAGAETVEAIRAGADLALLPPDAGASVTALQEALDSGELPRERLVEAAERVVAMQLWQEDASGLAVTVDDAAHRVSSFAEESLTVLAGECSFPEPVEEIALSGADAEDVAVFTAAAESAGLQIDPDAGLSVGIDGGSSDVLIATDGPWRAAGTGADTVLVTYDDYAAGFAAVARYLRGEAEAGGSLPVDVAGARPPGCD</sequence>
<dbReference type="RefSeq" id="WP_236864985.1">
    <property type="nucleotide sequence ID" value="NZ_BAABAZ010000004.1"/>
</dbReference>
<dbReference type="InterPro" id="IPR036962">
    <property type="entry name" value="Glyco_hydro_3_N_sf"/>
</dbReference>
<comment type="similarity">
    <text evidence="1">Belongs to the glycosyl hydrolase 3 family.</text>
</comment>
<keyword evidence="3" id="KW-0326">Glycosidase</keyword>